<feature type="compositionally biased region" description="Basic and acidic residues" evidence="1">
    <location>
        <begin position="118"/>
        <end position="134"/>
    </location>
</feature>
<feature type="region of interest" description="Disordered" evidence="1">
    <location>
        <begin position="69"/>
        <end position="164"/>
    </location>
</feature>
<keyword evidence="2" id="KW-1133">Transmembrane helix</keyword>
<accession>A0ABD6EEN5</accession>
<protein>
    <submittedName>
        <fullName evidence="3">Uncharacterized protein</fullName>
    </submittedName>
</protein>
<reference evidence="3 4" key="1">
    <citation type="submission" date="2024-08" db="EMBL/GenBank/DDBJ databases">
        <title>Gnathostoma spinigerum genome.</title>
        <authorList>
            <person name="Gonzalez-Bertolin B."/>
            <person name="Monzon S."/>
            <person name="Zaballos A."/>
            <person name="Jimenez P."/>
            <person name="Dekumyoy P."/>
            <person name="Varona S."/>
            <person name="Cuesta I."/>
            <person name="Sumanam S."/>
            <person name="Adisakwattana P."/>
            <person name="Gasser R.B."/>
            <person name="Hernandez-Gonzalez A."/>
            <person name="Young N.D."/>
            <person name="Perteguer M.J."/>
        </authorList>
    </citation>
    <scope>NUCLEOTIDE SEQUENCE [LARGE SCALE GENOMIC DNA]</scope>
    <source>
        <strain evidence="3">AL3</strain>
        <tissue evidence="3">Liver</tissue>
    </source>
</reference>
<keyword evidence="2" id="KW-0472">Membrane</keyword>
<sequence length="164" mass="18296">MAVSEVQLLELQRTIDTLRLAVIILICVFLAFIIGQCAIFVCQLIFKRNPNLLNKGSRSVFTEPYVIVHTPPKKSSEGSKKEKRSSRSKKNRHASKEIMVSFELKNENNKQPGTQSESLKEIRREAPPNDKRETGTQGNGDDIGPKDSLVAAPYNIDMKPADTG</sequence>
<dbReference type="Proteomes" id="UP001608902">
    <property type="component" value="Unassembled WGS sequence"/>
</dbReference>
<organism evidence="3 4">
    <name type="scientific">Gnathostoma spinigerum</name>
    <dbReference type="NCBI Taxonomy" id="75299"/>
    <lineage>
        <taxon>Eukaryota</taxon>
        <taxon>Metazoa</taxon>
        <taxon>Ecdysozoa</taxon>
        <taxon>Nematoda</taxon>
        <taxon>Chromadorea</taxon>
        <taxon>Rhabditida</taxon>
        <taxon>Spirurina</taxon>
        <taxon>Gnathostomatomorpha</taxon>
        <taxon>Gnathostomatoidea</taxon>
        <taxon>Gnathostomatidae</taxon>
        <taxon>Gnathostoma</taxon>
    </lineage>
</organism>
<keyword evidence="2" id="KW-0812">Transmembrane</keyword>
<keyword evidence="4" id="KW-1185">Reference proteome</keyword>
<evidence type="ECO:0000256" key="1">
    <source>
        <dbReference type="SAM" id="MobiDB-lite"/>
    </source>
</evidence>
<evidence type="ECO:0000313" key="3">
    <source>
        <dbReference type="EMBL" id="MFH4978458.1"/>
    </source>
</evidence>
<proteinExistence type="predicted"/>
<comment type="caution">
    <text evidence="3">The sequence shown here is derived from an EMBL/GenBank/DDBJ whole genome shotgun (WGS) entry which is preliminary data.</text>
</comment>
<dbReference type="EMBL" id="JBGFUD010003221">
    <property type="protein sequence ID" value="MFH4978458.1"/>
    <property type="molecule type" value="Genomic_DNA"/>
</dbReference>
<evidence type="ECO:0000313" key="4">
    <source>
        <dbReference type="Proteomes" id="UP001608902"/>
    </source>
</evidence>
<dbReference type="AlphaFoldDB" id="A0ABD6EEN5"/>
<name>A0ABD6EEN5_9BILA</name>
<gene>
    <name evidence="3" type="ORF">AB6A40_005167</name>
</gene>
<evidence type="ECO:0000256" key="2">
    <source>
        <dbReference type="SAM" id="Phobius"/>
    </source>
</evidence>
<feature type="compositionally biased region" description="Basic residues" evidence="1">
    <location>
        <begin position="81"/>
        <end position="93"/>
    </location>
</feature>
<feature type="transmembrane region" description="Helical" evidence="2">
    <location>
        <begin position="20"/>
        <end position="46"/>
    </location>
</feature>